<dbReference type="Pfam" id="PF21378">
    <property type="entry name" value="YceM-like_C"/>
    <property type="match status" value="1"/>
</dbReference>
<dbReference type="Gene3D" id="3.30.360.10">
    <property type="entry name" value="Dihydrodipicolinate Reductase, domain 2"/>
    <property type="match status" value="1"/>
</dbReference>
<dbReference type="Proteomes" id="UP000500801">
    <property type="component" value="Chromosome"/>
</dbReference>
<organism evidence="3 4">
    <name type="scientific">Dickeya zeae</name>
    <dbReference type="NCBI Taxonomy" id="204042"/>
    <lineage>
        <taxon>Bacteria</taxon>
        <taxon>Pseudomonadati</taxon>
        <taxon>Pseudomonadota</taxon>
        <taxon>Gammaproteobacteria</taxon>
        <taxon>Enterobacterales</taxon>
        <taxon>Pectobacteriaceae</taxon>
        <taxon>Dickeya</taxon>
    </lineage>
</organism>
<protein>
    <submittedName>
        <fullName evidence="3">Gfo/Idh/MocA family oxidoreductase</fullName>
    </submittedName>
</protein>
<dbReference type="Pfam" id="PF01408">
    <property type="entry name" value="GFO_IDH_MocA"/>
    <property type="match status" value="1"/>
</dbReference>
<dbReference type="PANTHER" id="PTHR43708:SF4">
    <property type="entry name" value="OXIDOREDUCTASE YCEM-RELATED"/>
    <property type="match status" value="1"/>
</dbReference>
<dbReference type="EMBL" id="CP033622">
    <property type="protein sequence ID" value="QIZ51315.1"/>
    <property type="molecule type" value="Genomic_DNA"/>
</dbReference>
<dbReference type="InterPro" id="IPR051317">
    <property type="entry name" value="Gfo/Idh/MocA_oxidoreduct"/>
</dbReference>
<sequence length="307" mass="34357">MTLLRIGVVGLGDIARKAYLPILSQATDWQLVGAWSPGQARARQVCQQYRITCFSSLAELSHQCDAVFVHSSTASHYEVVKTLLLAGKHVYVDKPLAETLAQAEELVALAASRSLLLMVGFNRRFAPLYQRLRQVQALPDSLRMEKHRVDNVGPQPLAFTLLDDYLHVVDTALWLAHTPDTTATLCAGRIRCNPQGQMVYAEHQFQTAHTLITTSMHRQAGSQRESVQLISDGGWYQVDNLREWREEREGAVVLRPAPSWQSTLEQRGFTGAVRHFIEAVVSQTPPLTSGDQALYAQRLIDSLQREC</sequence>
<dbReference type="InterPro" id="IPR000683">
    <property type="entry name" value="Gfo/Idh/MocA-like_OxRdtase_N"/>
</dbReference>
<proteinExistence type="predicted"/>
<dbReference type="InterPro" id="IPR036291">
    <property type="entry name" value="NAD(P)-bd_dom_sf"/>
</dbReference>
<evidence type="ECO:0000259" key="2">
    <source>
        <dbReference type="Pfam" id="PF21378"/>
    </source>
</evidence>
<accession>A0AAE6Z0U6</accession>
<gene>
    <name evidence="3" type="ORF">DWG24_11330</name>
</gene>
<dbReference type="PANTHER" id="PTHR43708">
    <property type="entry name" value="CONSERVED EXPRESSED OXIDOREDUCTASE (EUROFUNG)"/>
    <property type="match status" value="1"/>
</dbReference>
<evidence type="ECO:0000313" key="3">
    <source>
        <dbReference type="EMBL" id="QIZ51315.1"/>
    </source>
</evidence>
<name>A0AAE6Z0U6_9GAMM</name>
<feature type="domain" description="Gfo/Idh/MocA-like oxidoreductase N-terminal" evidence="1">
    <location>
        <begin position="4"/>
        <end position="121"/>
    </location>
</feature>
<dbReference type="Gene3D" id="3.40.50.720">
    <property type="entry name" value="NAD(P)-binding Rossmann-like Domain"/>
    <property type="match status" value="1"/>
</dbReference>
<feature type="domain" description="YceM-like C-terminal" evidence="2">
    <location>
        <begin position="127"/>
        <end position="248"/>
    </location>
</feature>
<dbReference type="AlphaFoldDB" id="A0AAE6Z0U6"/>
<dbReference type="SUPFAM" id="SSF55347">
    <property type="entry name" value="Glyceraldehyde-3-phosphate dehydrogenase-like, C-terminal domain"/>
    <property type="match status" value="1"/>
</dbReference>
<dbReference type="SUPFAM" id="SSF51735">
    <property type="entry name" value="NAD(P)-binding Rossmann-fold domains"/>
    <property type="match status" value="1"/>
</dbReference>
<dbReference type="InterPro" id="IPR048477">
    <property type="entry name" value="YceM-like_C"/>
</dbReference>
<reference evidence="3 4" key="1">
    <citation type="submission" date="2018-11" db="EMBL/GenBank/DDBJ databases">
        <title>Complete genome sequence of Dickeya zeae strain CE1 infecting Canna edulis Ker-Gawl. in China.</title>
        <authorList>
            <person name="Zhang J."/>
            <person name="Lin B."/>
            <person name="Shen H."/>
            <person name="Jiang S."/>
            <person name="Pu X."/>
            <person name="Sun D."/>
        </authorList>
    </citation>
    <scope>NUCLEOTIDE SEQUENCE [LARGE SCALE GENOMIC DNA]</scope>
    <source>
        <strain evidence="3 4">CE1</strain>
    </source>
</reference>
<evidence type="ECO:0000259" key="1">
    <source>
        <dbReference type="Pfam" id="PF01408"/>
    </source>
</evidence>
<dbReference type="GO" id="GO:0000166">
    <property type="term" value="F:nucleotide binding"/>
    <property type="evidence" value="ECO:0007669"/>
    <property type="project" value="InterPro"/>
</dbReference>
<evidence type="ECO:0000313" key="4">
    <source>
        <dbReference type="Proteomes" id="UP000500801"/>
    </source>
</evidence>
<dbReference type="RefSeq" id="WP_168362588.1">
    <property type="nucleotide sequence ID" value="NZ_CP033622.1"/>
</dbReference>